<sequence length="59" mass="7047">MKLVLLKKATASRQSDDFLVLSEIRIWFPYLFGNADQVRLVSWFMLKSLFVIRNFSFFL</sequence>
<evidence type="ECO:0000313" key="1">
    <source>
        <dbReference type="EMBL" id="AOX02512.1"/>
    </source>
</evidence>
<gene>
    <name evidence="1" type="ORF">BJP34_26460</name>
</gene>
<reference evidence="2" key="1">
    <citation type="submission" date="2016-10" db="EMBL/GenBank/DDBJ databases">
        <title>Comparative genomics uncovers the prolific and rare metabolic potential of the cyanobacterial genus Moorea.</title>
        <authorList>
            <person name="Leao T."/>
            <person name="Castelao G."/>
            <person name="Korobeynikov A."/>
            <person name="Monroe E.A."/>
            <person name="Podell S."/>
            <person name="Glukhov E."/>
            <person name="Allen E."/>
            <person name="Gerwick W.H."/>
            <person name="Gerwick L."/>
        </authorList>
    </citation>
    <scope>NUCLEOTIDE SEQUENCE [LARGE SCALE GENOMIC DNA]</scope>
    <source>
        <strain evidence="2">PAL-8-15-08-1</strain>
    </source>
</reference>
<dbReference type="Proteomes" id="UP000177870">
    <property type="component" value="Chromosome"/>
</dbReference>
<evidence type="ECO:0000313" key="2">
    <source>
        <dbReference type="Proteomes" id="UP000177870"/>
    </source>
</evidence>
<name>A0A1D8TXZ6_9CYAN</name>
<protein>
    <submittedName>
        <fullName evidence="1">Uncharacterized protein</fullName>
    </submittedName>
</protein>
<organism evidence="1 2">
    <name type="scientific">Moorena producens PAL-8-15-08-1</name>
    <dbReference type="NCBI Taxonomy" id="1458985"/>
    <lineage>
        <taxon>Bacteria</taxon>
        <taxon>Bacillati</taxon>
        <taxon>Cyanobacteriota</taxon>
        <taxon>Cyanophyceae</taxon>
        <taxon>Coleofasciculales</taxon>
        <taxon>Coleofasciculaceae</taxon>
        <taxon>Moorena</taxon>
    </lineage>
</organism>
<accession>A0A1D8TXZ6</accession>
<proteinExistence type="predicted"/>
<dbReference type="AlphaFoldDB" id="A0A1D8TXZ6"/>
<dbReference type="KEGG" id="mpro:BJP34_26460"/>
<dbReference type="STRING" id="1458985.BJP34_26460"/>
<dbReference type="EMBL" id="CP017599">
    <property type="protein sequence ID" value="AOX02512.1"/>
    <property type="molecule type" value="Genomic_DNA"/>
</dbReference>